<protein>
    <submittedName>
        <fullName evidence="2">Uncharacterized protein</fullName>
    </submittedName>
</protein>
<dbReference type="AlphaFoldDB" id="A0A6C0BQD6"/>
<name>A0A6C0BQD6_9ZZZZ</name>
<evidence type="ECO:0000256" key="1">
    <source>
        <dbReference type="SAM" id="MobiDB-lite"/>
    </source>
</evidence>
<feature type="region of interest" description="Disordered" evidence="1">
    <location>
        <begin position="1"/>
        <end position="29"/>
    </location>
</feature>
<proteinExistence type="predicted"/>
<dbReference type="EMBL" id="MN739210">
    <property type="protein sequence ID" value="QHS93844.1"/>
    <property type="molecule type" value="Genomic_DNA"/>
</dbReference>
<sequence>MPPKKQRTGRKTKAKRKKPSRGTPRKEHRCLQQVQGFLEQQVARQYPPGAQVITRFQLQCGSVTTQLEVNSAGTLTFNGTVWTDSLKALAKVLCKTLVRNCKHMNVMYSQQIQRPVQMMLCQ</sequence>
<evidence type="ECO:0000313" key="2">
    <source>
        <dbReference type="EMBL" id="QHS93844.1"/>
    </source>
</evidence>
<feature type="compositionally biased region" description="Basic residues" evidence="1">
    <location>
        <begin position="1"/>
        <end position="20"/>
    </location>
</feature>
<organism evidence="2">
    <name type="scientific">viral metagenome</name>
    <dbReference type="NCBI Taxonomy" id="1070528"/>
    <lineage>
        <taxon>unclassified sequences</taxon>
        <taxon>metagenomes</taxon>
        <taxon>organismal metagenomes</taxon>
    </lineage>
</organism>
<accession>A0A6C0BQD6</accession>
<reference evidence="2" key="1">
    <citation type="journal article" date="2020" name="Nature">
        <title>Giant virus diversity and host interactions through global metagenomics.</title>
        <authorList>
            <person name="Schulz F."/>
            <person name="Roux S."/>
            <person name="Paez-Espino D."/>
            <person name="Jungbluth S."/>
            <person name="Walsh D.A."/>
            <person name="Denef V.J."/>
            <person name="McMahon K.D."/>
            <person name="Konstantinidis K.T."/>
            <person name="Eloe-Fadrosh E.A."/>
            <person name="Kyrpides N.C."/>
            <person name="Woyke T."/>
        </authorList>
    </citation>
    <scope>NUCLEOTIDE SEQUENCE</scope>
    <source>
        <strain evidence="2">GVMAG-M-3300018080-19</strain>
    </source>
</reference>